<dbReference type="Pfam" id="PF03665">
    <property type="entry name" value="UPF0172"/>
    <property type="match status" value="1"/>
</dbReference>
<dbReference type="OrthoDB" id="194468at2759"/>
<dbReference type="AlphaFoldDB" id="A0A090LCT6"/>
<dbReference type="WBParaSite" id="SRAE_2000061200.1">
    <property type="protein sequence ID" value="SRAE_2000061200.1"/>
    <property type="gene ID" value="WBGene00260808"/>
</dbReference>
<dbReference type="PANTHER" id="PTHR12941">
    <property type="entry name" value="ER MEMBRANE PROTEIN COMPLEX"/>
    <property type="match status" value="1"/>
</dbReference>
<accession>A0A090LCT6</accession>
<dbReference type="RefSeq" id="XP_024505138.1">
    <property type="nucleotide sequence ID" value="XM_024651463.1"/>
</dbReference>
<dbReference type="WormBase" id="SRAE_2000061200">
    <property type="protein sequence ID" value="SRP12171"/>
    <property type="gene ID" value="WBGene00260808"/>
</dbReference>
<dbReference type="PANTHER" id="PTHR12941:SF10">
    <property type="entry name" value="ER MEMBRANE PROTEIN COMPLEX SUBUNIT 8_9 HOMOLOG"/>
    <property type="match status" value="1"/>
</dbReference>
<name>A0A090LCT6_STRRB</name>
<evidence type="ECO:0000313" key="4">
    <source>
        <dbReference type="WormBase" id="SRAE_2000061200"/>
    </source>
</evidence>
<dbReference type="STRING" id="34506.A0A090LCT6"/>
<dbReference type="CDD" id="cd08060">
    <property type="entry name" value="MPN_UPF0172"/>
    <property type="match status" value="1"/>
</dbReference>
<gene>
    <name evidence="1 3 4" type="ORF">SRAE_2000061200</name>
</gene>
<dbReference type="EMBL" id="LN609529">
    <property type="protein sequence ID" value="CEF65938.1"/>
    <property type="molecule type" value="Genomic_DNA"/>
</dbReference>
<reference evidence="1 2" key="1">
    <citation type="submission" date="2014-09" db="EMBL/GenBank/DDBJ databases">
        <authorList>
            <person name="Martin A.A."/>
        </authorList>
    </citation>
    <scope>NUCLEOTIDE SEQUENCE</scope>
    <source>
        <strain evidence="2">ED321</strain>
        <strain evidence="1">ED321 Heterogonic</strain>
    </source>
</reference>
<proteinExistence type="predicted"/>
<dbReference type="GeneID" id="36378302"/>
<sequence>MVLTISTLAYCKAVLHCVKYPHCPIKGFLIGDGSSKDSIIIDAIPISHDIPTFAGIFESSLLFIERYCNDNGYVIAGVYFANQMLNDKKLDSCVVKLVEKIQIKYPNAYIMQLENTKFSLESSTKCVMAYYYDKDTKVWKDKEQPVEDVSLTLRVASKAIDVKMDRQISDYENFLDNPKIHDILNLKLNVGLEKYLSI</sequence>
<protein>
    <submittedName>
        <fullName evidence="1 3">ER membrane protein complex subunit 8/9 homolog</fullName>
    </submittedName>
</protein>
<evidence type="ECO:0000313" key="1">
    <source>
        <dbReference type="EMBL" id="CEF65938.1"/>
    </source>
</evidence>
<dbReference type="CTD" id="36378302"/>
<reference evidence="3" key="2">
    <citation type="submission" date="2020-12" db="UniProtKB">
        <authorList>
            <consortium name="WormBaseParasite"/>
        </authorList>
    </citation>
    <scope>IDENTIFICATION</scope>
</reference>
<dbReference type="GO" id="GO:0072546">
    <property type="term" value="C:EMC complex"/>
    <property type="evidence" value="ECO:0007669"/>
    <property type="project" value="InterPro"/>
</dbReference>
<keyword evidence="2" id="KW-1185">Reference proteome</keyword>
<evidence type="ECO:0000313" key="2">
    <source>
        <dbReference type="Proteomes" id="UP000035682"/>
    </source>
</evidence>
<organism evidence="1">
    <name type="scientific">Strongyloides ratti</name>
    <name type="common">Parasitic roundworm</name>
    <dbReference type="NCBI Taxonomy" id="34506"/>
    <lineage>
        <taxon>Eukaryota</taxon>
        <taxon>Metazoa</taxon>
        <taxon>Ecdysozoa</taxon>
        <taxon>Nematoda</taxon>
        <taxon>Chromadorea</taxon>
        <taxon>Rhabditida</taxon>
        <taxon>Tylenchina</taxon>
        <taxon>Panagrolaimomorpha</taxon>
        <taxon>Strongyloidoidea</taxon>
        <taxon>Strongyloididae</taxon>
        <taxon>Strongyloides</taxon>
    </lineage>
</organism>
<dbReference type="Proteomes" id="UP000035682">
    <property type="component" value="Unplaced"/>
</dbReference>
<evidence type="ECO:0000313" key="3">
    <source>
        <dbReference type="WBParaSite" id="SRAE_2000061200.1"/>
    </source>
</evidence>
<dbReference type="OMA" id="LVQVINW"/>
<dbReference type="InterPro" id="IPR005366">
    <property type="entry name" value="EMC8/9"/>
</dbReference>